<feature type="transmembrane region" description="Helical" evidence="10">
    <location>
        <begin position="108"/>
        <end position="136"/>
    </location>
</feature>
<evidence type="ECO:0000256" key="5">
    <source>
        <dbReference type="ARBA" id="ARBA00022597"/>
    </source>
</evidence>
<comment type="subcellular location">
    <subcellularLocation>
        <location evidence="1">Cell membrane</location>
        <topology evidence="1">Multi-pass membrane protein</topology>
    </subcellularLocation>
</comment>
<keyword evidence="6 10" id="KW-0812">Transmembrane</keyword>
<feature type="transmembrane region" description="Helical" evidence="10">
    <location>
        <begin position="142"/>
        <end position="164"/>
    </location>
</feature>
<dbReference type="EMBL" id="FRDF01000019">
    <property type="protein sequence ID" value="SHN64938.1"/>
    <property type="molecule type" value="Genomic_DNA"/>
</dbReference>
<dbReference type="PRINTS" id="PR00164">
    <property type="entry name" value="ABC2TRNSPORT"/>
</dbReference>
<reference evidence="13" key="1">
    <citation type="submission" date="2016-12" db="EMBL/GenBank/DDBJ databases">
        <authorList>
            <person name="Varghese N."/>
            <person name="Submissions S."/>
        </authorList>
    </citation>
    <scope>NUCLEOTIDE SEQUENCE [LARGE SCALE GENOMIC DNA]</scope>
    <source>
        <strain evidence="13">DSM 11032</strain>
    </source>
</reference>
<dbReference type="PANTHER" id="PTHR30413">
    <property type="entry name" value="INNER MEMBRANE TRANSPORT PERMEASE"/>
    <property type="match status" value="1"/>
</dbReference>
<evidence type="ECO:0000256" key="2">
    <source>
        <dbReference type="ARBA" id="ARBA00007783"/>
    </source>
</evidence>
<evidence type="ECO:0000256" key="7">
    <source>
        <dbReference type="ARBA" id="ARBA00022989"/>
    </source>
</evidence>
<protein>
    <submittedName>
        <fullName evidence="12">Capsular polysaccharide transport system permease protein</fullName>
    </submittedName>
</protein>
<keyword evidence="9 10" id="KW-0472">Membrane</keyword>
<evidence type="ECO:0000256" key="1">
    <source>
        <dbReference type="ARBA" id="ARBA00004651"/>
    </source>
</evidence>
<name>A0A1M7T2K4_9SPHN</name>
<feature type="domain" description="ABC-2 type transporter transmembrane" evidence="11">
    <location>
        <begin position="15"/>
        <end position="221"/>
    </location>
</feature>
<dbReference type="Pfam" id="PF01061">
    <property type="entry name" value="ABC2_membrane"/>
    <property type="match status" value="1"/>
</dbReference>
<comment type="similarity">
    <text evidence="2">Belongs to the ABC-2 integral membrane protein family.</text>
</comment>
<dbReference type="InterPro" id="IPR000412">
    <property type="entry name" value="ABC_2_transport"/>
</dbReference>
<evidence type="ECO:0000256" key="10">
    <source>
        <dbReference type="SAM" id="Phobius"/>
    </source>
</evidence>
<keyword evidence="3" id="KW-0813">Transport</keyword>
<dbReference type="AlphaFoldDB" id="A0A1M7T2K4"/>
<dbReference type="GO" id="GO:0043190">
    <property type="term" value="C:ATP-binding cassette (ABC) transporter complex"/>
    <property type="evidence" value="ECO:0007669"/>
    <property type="project" value="InterPro"/>
</dbReference>
<accession>A0A1M7T2K4</accession>
<dbReference type="PANTHER" id="PTHR30413:SF10">
    <property type="entry name" value="CAPSULE POLYSACCHARIDE EXPORT INNER-MEMBRANE PROTEIN CTRC"/>
    <property type="match status" value="1"/>
</dbReference>
<dbReference type="GO" id="GO:0015920">
    <property type="term" value="P:lipopolysaccharide transport"/>
    <property type="evidence" value="ECO:0007669"/>
    <property type="project" value="TreeGrafter"/>
</dbReference>
<keyword evidence="7 10" id="KW-1133">Transmembrane helix</keyword>
<dbReference type="GO" id="GO:0015774">
    <property type="term" value="P:polysaccharide transport"/>
    <property type="evidence" value="ECO:0007669"/>
    <property type="project" value="UniProtKB-KW"/>
</dbReference>
<dbReference type="GO" id="GO:0140359">
    <property type="term" value="F:ABC-type transporter activity"/>
    <property type="evidence" value="ECO:0007669"/>
    <property type="project" value="InterPro"/>
</dbReference>
<organism evidence="12 13">
    <name type="scientific">Erythrobacter sanguineus</name>
    <dbReference type="NCBI Taxonomy" id="198312"/>
    <lineage>
        <taxon>Bacteria</taxon>
        <taxon>Pseudomonadati</taxon>
        <taxon>Pseudomonadota</taxon>
        <taxon>Alphaproteobacteria</taxon>
        <taxon>Sphingomonadales</taxon>
        <taxon>Erythrobacteraceae</taxon>
        <taxon>Erythrobacter/Porphyrobacter group</taxon>
        <taxon>Erythrobacter</taxon>
    </lineage>
</organism>
<evidence type="ECO:0000259" key="11">
    <source>
        <dbReference type="Pfam" id="PF01061"/>
    </source>
</evidence>
<gene>
    <name evidence="12" type="ORF">SAMN02745193_02806</name>
</gene>
<dbReference type="RefSeq" id="WP_072675636.1">
    <property type="nucleotide sequence ID" value="NZ_FRDF01000019.1"/>
</dbReference>
<evidence type="ECO:0000256" key="9">
    <source>
        <dbReference type="ARBA" id="ARBA00023136"/>
    </source>
</evidence>
<keyword evidence="8" id="KW-0625">Polysaccharide transport</keyword>
<keyword evidence="4" id="KW-1003">Cell membrane</keyword>
<dbReference type="STRING" id="198312.SAMN02745193_02806"/>
<feature type="transmembrane region" description="Helical" evidence="10">
    <location>
        <begin position="34"/>
        <end position="55"/>
    </location>
</feature>
<evidence type="ECO:0000256" key="4">
    <source>
        <dbReference type="ARBA" id="ARBA00022475"/>
    </source>
</evidence>
<keyword evidence="5" id="KW-0762">Sugar transport</keyword>
<dbReference type="OrthoDB" id="8479094at2"/>
<dbReference type="Proteomes" id="UP000184391">
    <property type="component" value="Unassembled WGS sequence"/>
</dbReference>
<feature type="transmembrane region" description="Helical" evidence="10">
    <location>
        <begin position="232"/>
        <end position="250"/>
    </location>
</feature>
<feature type="transmembrane region" description="Helical" evidence="10">
    <location>
        <begin position="61"/>
        <end position="79"/>
    </location>
</feature>
<dbReference type="InterPro" id="IPR013525">
    <property type="entry name" value="ABC2_TM"/>
</dbReference>
<evidence type="ECO:0000313" key="13">
    <source>
        <dbReference type="Proteomes" id="UP000184391"/>
    </source>
</evidence>
<proteinExistence type="inferred from homology"/>
<sequence>MKSFNAGLRVQIKVIQALTSRELMTRFGRENIGFLWIMAEPLLFAGLVGIVWSFIKAPDNSGINIFAFVMTGYVPLTFLRSSFGRSASIFVANSSLLYHRQVKVLDFIIVRVLVESVGAMMAYIFAGIILAFLGLFPFPADVGALVLGWAIYVFFVFSVCTIIAPLSEVSEVTEKLVPITTYIAIPFSGVFNLAAWLPVDLRDALMWSPLVSGMELMRYGAFGSVVTPYYDIPKALGLSIACLLVGLILCRRVRRTMTIT</sequence>
<evidence type="ECO:0000313" key="12">
    <source>
        <dbReference type="EMBL" id="SHN64938.1"/>
    </source>
</evidence>
<keyword evidence="13" id="KW-1185">Reference proteome</keyword>
<evidence type="ECO:0000256" key="3">
    <source>
        <dbReference type="ARBA" id="ARBA00022448"/>
    </source>
</evidence>
<evidence type="ECO:0000256" key="6">
    <source>
        <dbReference type="ARBA" id="ARBA00022692"/>
    </source>
</evidence>
<feature type="transmembrane region" description="Helical" evidence="10">
    <location>
        <begin position="176"/>
        <end position="197"/>
    </location>
</feature>
<evidence type="ECO:0000256" key="8">
    <source>
        <dbReference type="ARBA" id="ARBA00023047"/>
    </source>
</evidence>